<name>A0ABQ5Z8Q9_9SPHN</name>
<evidence type="ECO:0000256" key="1">
    <source>
        <dbReference type="SAM" id="Phobius"/>
    </source>
</evidence>
<keyword evidence="3" id="KW-1185">Reference proteome</keyword>
<evidence type="ECO:0000313" key="2">
    <source>
        <dbReference type="EMBL" id="GLR47866.1"/>
    </source>
</evidence>
<proteinExistence type="predicted"/>
<dbReference type="EMBL" id="BSOO01000014">
    <property type="protein sequence ID" value="GLR47866.1"/>
    <property type="molecule type" value="Genomic_DNA"/>
</dbReference>
<keyword evidence="1" id="KW-0812">Transmembrane</keyword>
<organism evidence="2 3">
    <name type="scientific">Sphingomonas astaxanthinifaciens DSM 22298</name>
    <dbReference type="NCBI Taxonomy" id="1123267"/>
    <lineage>
        <taxon>Bacteria</taxon>
        <taxon>Pseudomonadati</taxon>
        <taxon>Pseudomonadota</taxon>
        <taxon>Alphaproteobacteria</taxon>
        <taxon>Sphingomonadales</taxon>
        <taxon>Sphingomonadaceae</taxon>
        <taxon>Sphingomonas</taxon>
    </lineage>
</organism>
<keyword evidence="1" id="KW-1133">Transmembrane helix</keyword>
<comment type="caution">
    <text evidence="2">The sequence shown here is derived from an EMBL/GenBank/DDBJ whole genome shotgun (WGS) entry which is preliminary data.</text>
</comment>
<accession>A0ABQ5Z8Q9</accession>
<feature type="transmembrane region" description="Helical" evidence="1">
    <location>
        <begin position="73"/>
        <end position="94"/>
    </location>
</feature>
<sequence length="144" mass="15847">MLYLFVAVIALLRWIPDIPLSRSLHRWLVEEPVRQLSQFNRAKLFFLVIMLTLMVAGAETIVMLGSAELAMAFAWQLALYADALTVTLTAALLVRARPVTALIAVGARALLPRRAGRARRRQRVAAERTSANDDDPALALALAA</sequence>
<gene>
    <name evidence="2" type="ORF">GCM10007925_15790</name>
</gene>
<keyword evidence="1" id="KW-0472">Membrane</keyword>
<reference evidence="3" key="1">
    <citation type="journal article" date="2019" name="Int. J. Syst. Evol. Microbiol.">
        <title>The Global Catalogue of Microorganisms (GCM) 10K type strain sequencing project: providing services to taxonomists for standard genome sequencing and annotation.</title>
        <authorList>
            <consortium name="The Broad Institute Genomics Platform"/>
            <consortium name="The Broad Institute Genome Sequencing Center for Infectious Disease"/>
            <person name="Wu L."/>
            <person name="Ma J."/>
        </authorList>
    </citation>
    <scope>NUCLEOTIDE SEQUENCE [LARGE SCALE GENOMIC DNA]</scope>
    <source>
        <strain evidence="3">NBRC 102146</strain>
    </source>
</reference>
<dbReference type="RefSeq" id="WP_029940945.1">
    <property type="nucleotide sequence ID" value="NZ_BSOO01000014.1"/>
</dbReference>
<evidence type="ECO:0000313" key="3">
    <source>
        <dbReference type="Proteomes" id="UP001156703"/>
    </source>
</evidence>
<feature type="transmembrane region" description="Helical" evidence="1">
    <location>
        <begin position="44"/>
        <end position="67"/>
    </location>
</feature>
<protein>
    <submittedName>
        <fullName evidence="2">Uncharacterized protein</fullName>
    </submittedName>
</protein>
<dbReference type="Proteomes" id="UP001156703">
    <property type="component" value="Unassembled WGS sequence"/>
</dbReference>